<feature type="transmembrane region" description="Helical" evidence="1">
    <location>
        <begin position="135"/>
        <end position="154"/>
    </location>
</feature>
<evidence type="ECO:0000256" key="1">
    <source>
        <dbReference type="SAM" id="Phobius"/>
    </source>
</evidence>
<dbReference type="InterPro" id="IPR021509">
    <property type="entry name" value="DUF3169"/>
</dbReference>
<evidence type="ECO:0000313" key="3">
    <source>
        <dbReference type="Proteomes" id="UP000823618"/>
    </source>
</evidence>
<dbReference type="EMBL" id="JADIML010000014">
    <property type="protein sequence ID" value="MBO8462367.1"/>
    <property type="molecule type" value="Genomic_DNA"/>
</dbReference>
<comment type="caution">
    <text evidence="2">The sequence shown here is derived from an EMBL/GenBank/DDBJ whole genome shotgun (WGS) entry which is preliminary data.</text>
</comment>
<dbReference type="Pfam" id="PF11368">
    <property type="entry name" value="DUF3169"/>
    <property type="match status" value="1"/>
</dbReference>
<reference evidence="2" key="1">
    <citation type="submission" date="2020-10" db="EMBL/GenBank/DDBJ databases">
        <authorList>
            <person name="Gilroy R."/>
        </authorList>
    </citation>
    <scope>NUCLEOTIDE SEQUENCE</scope>
    <source>
        <strain evidence="2">E3-2379</strain>
    </source>
</reference>
<sequence length="259" mass="29415">MSRTNKNSYLKLLLISGISALFGGILGGGGYILFSNSGDKIRVALSNAMVQIQNYMLPALILLTIVSVIIGEYSCRKLKFIGEQILKTEDEECDNWEYKEEKIGAFGVNMNILSQVLGIMLLVTGYSSSYIEENVGRFLCACVIFMICEGYDSIWQIRYVKITQHNHPEKQGDPTSKKFQQQWLDSCDEAEKERIYKSSYKTYLIINRSMPVLIFGTMILHLFFDTGILATVVVAIMWIIVTFSYNHSCVTLRGNYIKK</sequence>
<feature type="transmembrane region" description="Helical" evidence="1">
    <location>
        <begin position="12"/>
        <end position="34"/>
    </location>
</feature>
<feature type="transmembrane region" description="Helical" evidence="1">
    <location>
        <begin position="54"/>
        <end position="75"/>
    </location>
</feature>
<proteinExistence type="predicted"/>
<dbReference type="Proteomes" id="UP000823618">
    <property type="component" value="Unassembled WGS sequence"/>
</dbReference>
<dbReference type="AlphaFoldDB" id="A0A9D9HXY4"/>
<feature type="transmembrane region" description="Helical" evidence="1">
    <location>
        <begin position="103"/>
        <end position="123"/>
    </location>
</feature>
<keyword evidence="1" id="KW-1133">Transmembrane helix</keyword>
<keyword evidence="1" id="KW-0812">Transmembrane</keyword>
<feature type="transmembrane region" description="Helical" evidence="1">
    <location>
        <begin position="202"/>
        <end position="222"/>
    </location>
</feature>
<name>A0A9D9HXY4_9FIRM</name>
<reference evidence="2" key="2">
    <citation type="journal article" date="2021" name="PeerJ">
        <title>Extensive microbial diversity within the chicken gut microbiome revealed by metagenomics and culture.</title>
        <authorList>
            <person name="Gilroy R."/>
            <person name="Ravi A."/>
            <person name="Getino M."/>
            <person name="Pursley I."/>
            <person name="Horton D.L."/>
            <person name="Alikhan N.F."/>
            <person name="Baker D."/>
            <person name="Gharbi K."/>
            <person name="Hall N."/>
            <person name="Watson M."/>
            <person name="Adriaenssens E.M."/>
            <person name="Foster-Nyarko E."/>
            <person name="Jarju S."/>
            <person name="Secka A."/>
            <person name="Antonio M."/>
            <person name="Oren A."/>
            <person name="Chaudhuri R.R."/>
            <person name="La Ragione R."/>
            <person name="Hildebrand F."/>
            <person name="Pallen M.J."/>
        </authorList>
    </citation>
    <scope>NUCLEOTIDE SEQUENCE</scope>
    <source>
        <strain evidence="2">E3-2379</strain>
    </source>
</reference>
<accession>A0A9D9HXY4</accession>
<organism evidence="2 3">
    <name type="scientific">Candidatus Scybalomonas excrementavium</name>
    <dbReference type="NCBI Taxonomy" id="2840943"/>
    <lineage>
        <taxon>Bacteria</taxon>
        <taxon>Bacillati</taxon>
        <taxon>Bacillota</taxon>
        <taxon>Clostridia</taxon>
        <taxon>Lachnospirales</taxon>
        <taxon>Lachnospiraceae</taxon>
        <taxon>Lachnospiraceae incertae sedis</taxon>
        <taxon>Candidatus Scybalomonas</taxon>
    </lineage>
</organism>
<gene>
    <name evidence="2" type="ORF">IAC13_00370</name>
</gene>
<feature type="transmembrane region" description="Helical" evidence="1">
    <location>
        <begin position="228"/>
        <end position="245"/>
    </location>
</feature>
<protein>
    <submittedName>
        <fullName evidence="2">DUF3169 family protein</fullName>
    </submittedName>
</protein>
<keyword evidence="1" id="KW-0472">Membrane</keyword>
<evidence type="ECO:0000313" key="2">
    <source>
        <dbReference type="EMBL" id="MBO8462367.1"/>
    </source>
</evidence>